<dbReference type="Gene3D" id="2.60.120.260">
    <property type="entry name" value="Galactose-binding domain-like"/>
    <property type="match status" value="1"/>
</dbReference>
<evidence type="ECO:0000256" key="7">
    <source>
        <dbReference type="ARBA" id="ARBA00022837"/>
    </source>
</evidence>
<dbReference type="InterPro" id="IPR006103">
    <property type="entry name" value="Glyco_hydro_2_cat"/>
</dbReference>
<evidence type="ECO:0000256" key="8">
    <source>
        <dbReference type="ARBA" id="ARBA00023295"/>
    </source>
</evidence>
<sequence length="1121" mass="126429">MKRTLLLVAVAALVCSGTAYGQRKAKRQAKKNVPTIVHAVETKDIATVVDSWVENEQKFEDQKLPARATFIPYSSTSQMMQDKCYAKPWITPERADYLLLNGEWKFRYTADWKQGKPEEKDFYGDNADVSAWDNIKVPLNWEMAGYDVPVYNNVGYPFHNDPPRIKAMDDNFDKNPVGSYRRTFNLPEGWEKEKRVVLHFDGACSAIVVWVNGKYAGFSEGANTDAEFDVTALVRKGENNVSVRVYRWSDGSYLEGQDMWHLAGIHRDVYLMATPKVAVSDHYITSQLSEGYTSGSMNVELTVDNSLKQSASKTLEVELLDPAGQLVAKKLQAVTLTAKDAQKTVSIDFDGLNDLKLWSSEHPWLYTVIVRQLNNGSEEMVFSTKYGFRAVEKKGNLIYVNGKRVYFKGVNTQDIHPLLGHAIDVKTMLRDVELMKKANVNTVRTSHYPRQAKMYAMFDYYGLYCMNEADVECHGNQSISDMPSWEGAYVDRTARMVLRDRNHPSVVFWSLGNEAGGGCNFQATYDCVKRLLPRRDAWVHYEGCNHGEKYSDFGSDMYPVVSKVIEQRDGLNNKPYFICEYAHAMGQAVGNLQEYWDVIENSNGIVGGCIWDWVDQGIYDTRRIKAGEPLTDPETGIPYYTSGYDYTKMNRGDYGFQGDFMSNGIITPGREWTAKLDEVKYVYRDVDFVSFSNHKLTLKNKFAFTDLSNYQLVWSISGRGEGDSNLAHGAVKDLQCKPGETCVVEIPYDVNVPADKEIIITFKLKVKDKTAWANRAHVIAAQQFRLTADAAANCPSVADPTYVQHNHIALPAISEKGKLKVKGNSVEGKNFSIKFDADGTIAEWTYEGKQIVMPSAGPDFNGFRRIANDNISLGATGGVAENENKEEGALSGQKTLVKAPKKQGNNVVVETAVSNGKDTHHILYTIYPNGEVDMRVAFNNSSEETRRVGITMQFAPGFESVLYYAKGPRSNYIDRQRGSLLGWYRTSVDKMFEEQSAPQTMGDRQGLREMTLKNNGNGVGLNMKVEGQLAFSLSHYDDQQFNYDVFYGGKHPYDLTRSEQVFAHFDFWQRGIGNHSCGGDSCLPQFKTPTGEHVVTMRFAPYTFNPKTRILPKMQRIEMNR</sequence>
<gene>
    <name evidence="12" type="ORF">DW060_11405</name>
</gene>
<dbReference type="SUPFAM" id="SSF49785">
    <property type="entry name" value="Galactose-binding domain-like"/>
    <property type="match status" value="1"/>
</dbReference>
<dbReference type="PROSITE" id="PS00608">
    <property type="entry name" value="GLYCOSYL_HYDROL_F2_2"/>
    <property type="match status" value="1"/>
</dbReference>
<dbReference type="PRINTS" id="PR00132">
    <property type="entry name" value="GLHYDRLASE2"/>
</dbReference>
<keyword evidence="7" id="KW-0106">Calcium</keyword>
<dbReference type="InterPro" id="IPR006102">
    <property type="entry name" value="Ig-like_GH2"/>
</dbReference>
<evidence type="ECO:0000259" key="11">
    <source>
        <dbReference type="SMART" id="SM01038"/>
    </source>
</evidence>
<protein>
    <recommendedName>
        <fullName evidence="5">beta-galactosidase</fullName>
        <ecNumber evidence="5">3.2.1.23</ecNumber>
    </recommendedName>
    <alternativeName>
        <fullName evidence="9">Lactase</fullName>
    </alternativeName>
</protein>
<dbReference type="InterPro" id="IPR036156">
    <property type="entry name" value="Beta-gal/glucu_dom_sf"/>
</dbReference>
<dbReference type="AlphaFoldDB" id="A0A3R6G0N1"/>
<evidence type="ECO:0000256" key="10">
    <source>
        <dbReference type="SAM" id="SignalP"/>
    </source>
</evidence>
<comment type="catalytic activity">
    <reaction evidence="1">
        <text>Hydrolysis of terminal non-reducing beta-D-galactose residues in beta-D-galactosides.</text>
        <dbReference type="EC" id="3.2.1.23"/>
    </reaction>
</comment>
<evidence type="ECO:0000256" key="4">
    <source>
        <dbReference type="ARBA" id="ARBA00011245"/>
    </source>
</evidence>
<dbReference type="SUPFAM" id="SSF74650">
    <property type="entry name" value="Galactose mutarotase-like"/>
    <property type="match status" value="1"/>
</dbReference>
<name>A0A3R6G0N1_9BACT</name>
<keyword evidence="13" id="KW-1185">Reference proteome</keyword>
<dbReference type="OrthoDB" id="9801077at2"/>
<dbReference type="InterPro" id="IPR023232">
    <property type="entry name" value="Glyco_hydro_2_AS"/>
</dbReference>
<dbReference type="Pfam" id="PF00703">
    <property type="entry name" value="Glyco_hydro_2"/>
    <property type="match status" value="1"/>
</dbReference>
<dbReference type="InterPro" id="IPR050347">
    <property type="entry name" value="Bact_Beta-galactosidase"/>
</dbReference>
<dbReference type="InterPro" id="IPR006104">
    <property type="entry name" value="Glyco_hydro_2_N"/>
</dbReference>
<dbReference type="Gene3D" id="2.60.40.10">
    <property type="entry name" value="Immunoglobulins"/>
    <property type="match status" value="2"/>
</dbReference>
<dbReference type="Pfam" id="PF16353">
    <property type="entry name" value="LacZ_4"/>
    <property type="match status" value="1"/>
</dbReference>
<feature type="signal peptide" evidence="10">
    <location>
        <begin position="1"/>
        <end position="21"/>
    </location>
</feature>
<evidence type="ECO:0000256" key="9">
    <source>
        <dbReference type="ARBA" id="ARBA00032230"/>
    </source>
</evidence>
<evidence type="ECO:0000256" key="1">
    <source>
        <dbReference type="ARBA" id="ARBA00001412"/>
    </source>
</evidence>
<dbReference type="GO" id="GO:0009341">
    <property type="term" value="C:beta-galactosidase complex"/>
    <property type="evidence" value="ECO:0007669"/>
    <property type="project" value="InterPro"/>
</dbReference>
<dbReference type="SUPFAM" id="SSF49303">
    <property type="entry name" value="beta-Galactosidase/glucuronidase domain"/>
    <property type="match status" value="2"/>
</dbReference>
<dbReference type="InterPro" id="IPR014718">
    <property type="entry name" value="GH-type_carb-bd"/>
</dbReference>
<dbReference type="Pfam" id="PF02929">
    <property type="entry name" value="Bgal_small_N"/>
    <property type="match status" value="1"/>
</dbReference>
<dbReference type="Proteomes" id="UP000286598">
    <property type="component" value="Unassembled WGS sequence"/>
</dbReference>
<evidence type="ECO:0000256" key="3">
    <source>
        <dbReference type="ARBA" id="ARBA00007401"/>
    </source>
</evidence>
<comment type="caution">
    <text evidence="12">The sequence shown here is derived from an EMBL/GenBank/DDBJ whole genome shotgun (WGS) entry which is preliminary data.</text>
</comment>
<dbReference type="Gene3D" id="3.20.20.80">
    <property type="entry name" value="Glycosidases"/>
    <property type="match status" value="1"/>
</dbReference>
<keyword evidence="10" id="KW-0732">Signal</keyword>
<dbReference type="InterPro" id="IPR032312">
    <property type="entry name" value="LacZ_4"/>
</dbReference>
<evidence type="ECO:0000256" key="5">
    <source>
        <dbReference type="ARBA" id="ARBA00012756"/>
    </source>
</evidence>
<comment type="similarity">
    <text evidence="3">Belongs to the glycosyl hydrolase 2 family.</text>
</comment>
<feature type="domain" description="Beta galactosidase small chain/" evidence="11">
    <location>
        <begin position="825"/>
        <end position="1100"/>
    </location>
</feature>
<keyword evidence="8" id="KW-0326">Glycosidase</keyword>
<dbReference type="EC" id="3.2.1.23" evidence="5"/>
<dbReference type="PANTHER" id="PTHR46323">
    <property type="entry name" value="BETA-GALACTOSIDASE"/>
    <property type="match status" value="1"/>
</dbReference>
<evidence type="ECO:0000313" key="12">
    <source>
        <dbReference type="EMBL" id="RHK47976.1"/>
    </source>
</evidence>
<dbReference type="SMART" id="SM01038">
    <property type="entry name" value="Bgal_small_N"/>
    <property type="match status" value="1"/>
</dbReference>
<dbReference type="InterPro" id="IPR011013">
    <property type="entry name" value="Gal_mutarotase_sf_dom"/>
</dbReference>
<dbReference type="Gene3D" id="2.70.98.10">
    <property type="match status" value="1"/>
</dbReference>
<organism evidence="12 13">
    <name type="scientific">Leyella stercorea</name>
    <dbReference type="NCBI Taxonomy" id="363265"/>
    <lineage>
        <taxon>Bacteria</taxon>
        <taxon>Pseudomonadati</taxon>
        <taxon>Bacteroidota</taxon>
        <taxon>Bacteroidia</taxon>
        <taxon>Bacteroidales</taxon>
        <taxon>Prevotellaceae</taxon>
        <taxon>Leyella</taxon>
    </lineage>
</organism>
<dbReference type="SUPFAM" id="SSF51445">
    <property type="entry name" value="(Trans)glycosidases"/>
    <property type="match status" value="1"/>
</dbReference>
<proteinExistence type="inferred from homology"/>
<dbReference type="GO" id="GO:0004565">
    <property type="term" value="F:beta-galactosidase activity"/>
    <property type="evidence" value="ECO:0007669"/>
    <property type="project" value="UniProtKB-EC"/>
</dbReference>
<evidence type="ECO:0000256" key="2">
    <source>
        <dbReference type="ARBA" id="ARBA00001913"/>
    </source>
</evidence>
<dbReference type="Pfam" id="PF02836">
    <property type="entry name" value="Glyco_hydro_2_C"/>
    <property type="match status" value="1"/>
</dbReference>
<evidence type="ECO:0000313" key="13">
    <source>
        <dbReference type="Proteomes" id="UP000286598"/>
    </source>
</evidence>
<feature type="chain" id="PRO_5018557830" description="beta-galactosidase" evidence="10">
    <location>
        <begin position="22"/>
        <end position="1121"/>
    </location>
</feature>
<dbReference type="InterPro" id="IPR004199">
    <property type="entry name" value="B-gal_small/dom_5"/>
</dbReference>
<dbReference type="Pfam" id="PF02837">
    <property type="entry name" value="Glyco_hydro_2_N"/>
    <property type="match status" value="1"/>
</dbReference>
<dbReference type="InterPro" id="IPR013783">
    <property type="entry name" value="Ig-like_fold"/>
</dbReference>
<dbReference type="EMBL" id="QRNO01000075">
    <property type="protein sequence ID" value="RHK47976.1"/>
    <property type="molecule type" value="Genomic_DNA"/>
</dbReference>
<dbReference type="GO" id="GO:0005990">
    <property type="term" value="P:lactose catabolic process"/>
    <property type="evidence" value="ECO:0007669"/>
    <property type="project" value="TreeGrafter"/>
</dbReference>
<comment type="cofactor">
    <cofactor evidence="2">
        <name>Ca(2+)</name>
        <dbReference type="ChEBI" id="CHEBI:29108"/>
    </cofactor>
</comment>
<dbReference type="PANTHER" id="PTHR46323:SF2">
    <property type="entry name" value="BETA-GALACTOSIDASE"/>
    <property type="match status" value="1"/>
</dbReference>
<dbReference type="InterPro" id="IPR017853">
    <property type="entry name" value="GH"/>
</dbReference>
<dbReference type="GO" id="GO:0030246">
    <property type="term" value="F:carbohydrate binding"/>
    <property type="evidence" value="ECO:0007669"/>
    <property type="project" value="InterPro"/>
</dbReference>
<dbReference type="InterPro" id="IPR006101">
    <property type="entry name" value="Glyco_hydro_2"/>
</dbReference>
<reference evidence="12 13" key="1">
    <citation type="submission" date="2018-08" db="EMBL/GenBank/DDBJ databases">
        <title>A genome reference for cultivated species of the human gut microbiota.</title>
        <authorList>
            <person name="Zou Y."/>
            <person name="Xue W."/>
            <person name="Luo G."/>
        </authorList>
    </citation>
    <scope>NUCLEOTIDE SEQUENCE [LARGE SCALE GENOMIC DNA]</scope>
    <source>
        <strain evidence="12 13">AF42-9</strain>
    </source>
</reference>
<dbReference type="InterPro" id="IPR008979">
    <property type="entry name" value="Galactose-bd-like_sf"/>
</dbReference>
<keyword evidence="6" id="KW-0378">Hydrolase</keyword>
<comment type="subunit">
    <text evidence="4">Monomer.</text>
</comment>
<evidence type="ECO:0000256" key="6">
    <source>
        <dbReference type="ARBA" id="ARBA00022801"/>
    </source>
</evidence>
<accession>A0A3R6G0N1</accession>